<evidence type="ECO:0000313" key="4">
    <source>
        <dbReference type="Proteomes" id="UP000017746"/>
    </source>
</evidence>
<dbReference type="EMBL" id="CP006272">
    <property type="protein sequence ID" value="AGZ44658.1"/>
    <property type="molecule type" value="Genomic_DNA"/>
</dbReference>
<dbReference type="InterPro" id="IPR050523">
    <property type="entry name" value="AKR_Detox_Biosynth"/>
</dbReference>
<dbReference type="InterPro" id="IPR020471">
    <property type="entry name" value="AKR"/>
</dbReference>
<keyword evidence="1" id="KW-0560">Oxidoreductase</keyword>
<dbReference type="PANTHER" id="PTHR43364">
    <property type="entry name" value="NADH-SPECIFIC METHYLGLYOXAL REDUCTASE-RELATED"/>
    <property type="match status" value="1"/>
</dbReference>
<dbReference type="PRINTS" id="PR00069">
    <property type="entry name" value="ALDKETRDTASE"/>
</dbReference>
<gene>
    <name evidence="3" type="ORF">AFR_31990</name>
</gene>
<dbReference type="STRING" id="1246995.AFR_31990"/>
<reference evidence="3 4" key="1">
    <citation type="journal article" date="2014" name="J. Biotechnol.">
        <title>Complete genome sequence of the actinobacterium Actinoplanes friuliensis HAG 010964, producer of the lipopeptide antibiotic friulimycin.</title>
        <authorList>
            <person name="Ruckert C."/>
            <person name="Szczepanowski R."/>
            <person name="Albersmeier A."/>
            <person name="Goesmann A."/>
            <person name="Fischer N."/>
            <person name="Steinkamper A."/>
            <person name="Puhler A."/>
            <person name="Biener R."/>
            <person name="Schwartz D."/>
            <person name="Kalinowski J."/>
        </authorList>
    </citation>
    <scope>NUCLEOTIDE SEQUENCE [LARGE SCALE GENOMIC DNA]</scope>
    <source>
        <strain evidence="3 4">DSM 7358</strain>
    </source>
</reference>
<dbReference type="PANTHER" id="PTHR43364:SF4">
    <property type="entry name" value="NAD(P)-LINKED OXIDOREDUCTASE SUPERFAMILY PROTEIN"/>
    <property type="match status" value="1"/>
</dbReference>
<dbReference type="GO" id="GO:0016491">
    <property type="term" value="F:oxidoreductase activity"/>
    <property type="evidence" value="ECO:0007669"/>
    <property type="project" value="UniProtKB-KW"/>
</dbReference>
<dbReference type="RefSeq" id="WP_023560991.1">
    <property type="nucleotide sequence ID" value="NC_022657.1"/>
</dbReference>
<dbReference type="SUPFAM" id="SSF51430">
    <property type="entry name" value="NAD(P)-linked oxidoreductase"/>
    <property type="match status" value="1"/>
</dbReference>
<dbReference type="InterPro" id="IPR036812">
    <property type="entry name" value="NAD(P)_OxRdtase_dom_sf"/>
</dbReference>
<dbReference type="PATRIC" id="fig|1246995.3.peg.6475"/>
<evidence type="ECO:0000313" key="3">
    <source>
        <dbReference type="EMBL" id="AGZ44658.1"/>
    </source>
</evidence>
<organism evidence="3 4">
    <name type="scientific">Actinoplanes friuliensis DSM 7358</name>
    <dbReference type="NCBI Taxonomy" id="1246995"/>
    <lineage>
        <taxon>Bacteria</taxon>
        <taxon>Bacillati</taxon>
        <taxon>Actinomycetota</taxon>
        <taxon>Actinomycetes</taxon>
        <taxon>Micromonosporales</taxon>
        <taxon>Micromonosporaceae</taxon>
        <taxon>Actinoplanes</taxon>
    </lineage>
</organism>
<keyword evidence="4" id="KW-1185">Reference proteome</keyword>
<dbReference type="Gene3D" id="3.20.20.100">
    <property type="entry name" value="NADP-dependent oxidoreductase domain"/>
    <property type="match status" value="1"/>
</dbReference>
<evidence type="ECO:0000259" key="2">
    <source>
        <dbReference type="Pfam" id="PF00248"/>
    </source>
</evidence>
<dbReference type="AlphaFoldDB" id="U5W650"/>
<dbReference type="InterPro" id="IPR023210">
    <property type="entry name" value="NADP_OxRdtase_dom"/>
</dbReference>
<sequence>MTYPLAGRPVPRIGYGLRRLASRTAELGETAAIGVLHHAYDLGIRHFDTAEFYDAGLANHLLHAAFQGRRDEVILATKAGARPITGGPAPMTAAQQPHELREAVEANLKSLGTEYLDVVNLRRMDFRPGLLASGDQSVPLEDQLAELTALRDEGKIRAIGLSHVRQNQFEAALPAGITCVQNLYYLLDRSDEPLLTACREAEVAWVPYFPLGDGGPPFNLPKVVDDPVVLAVAADLGVTATQVGLAWQLNHSPNTMLIAGSADPEHLAENLAAADLDLDSATMTRLEAVRS</sequence>
<protein>
    <submittedName>
        <fullName evidence="3">Oxidoreductase</fullName>
    </submittedName>
</protein>
<dbReference type="Pfam" id="PF00248">
    <property type="entry name" value="Aldo_ket_red"/>
    <property type="match status" value="1"/>
</dbReference>
<name>U5W650_9ACTN</name>
<dbReference type="Proteomes" id="UP000017746">
    <property type="component" value="Chromosome"/>
</dbReference>
<dbReference type="OrthoDB" id="3170516at2"/>
<dbReference type="CDD" id="cd19088">
    <property type="entry name" value="AKR_AKR13B1"/>
    <property type="match status" value="1"/>
</dbReference>
<evidence type="ECO:0000256" key="1">
    <source>
        <dbReference type="ARBA" id="ARBA00023002"/>
    </source>
</evidence>
<dbReference type="KEGG" id="afs:AFR_31990"/>
<proteinExistence type="predicted"/>
<accession>U5W650</accession>
<dbReference type="HOGENOM" id="CLU_023205_2_1_11"/>
<feature type="domain" description="NADP-dependent oxidoreductase" evidence="2">
    <location>
        <begin position="12"/>
        <end position="289"/>
    </location>
</feature>
<dbReference type="eggNOG" id="COG0667">
    <property type="taxonomic scope" value="Bacteria"/>
</dbReference>